<dbReference type="OrthoDB" id="9798081at2"/>
<dbReference type="InterPro" id="IPR000182">
    <property type="entry name" value="GNAT_dom"/>
</dbReference>
<keyword evidence="2" id="KW-0808">Transferase</keyword>
<name>A0A4Q1DCV3_9BACT</name>
<dbReference type="PROSITE" id="PS51186">
    <property type="entry name" value="GNAT"/>
    <property type="match status" value="1"/>
</dbReference>
<dbReference type="Gene3D" id="3.40.630.30">
    <property type="match status" value="1"/>
</dbReference>
<comment type="caution">
    <text evidence="2">The sequence shown here is derived from an EMBL/GenBank/DDBJ whole genome shotgun (WGS) entry which is preliminary data.</text>
</comment>
<dbReference type="EMBL" id="SDHZ01000001">
    <property type="protein sequence ID" value="RXK87307.1"/>
    <property type="molecule type" value="Genomic_DNA"/>
</dbReference>
<evidence type="ECO:0000313" key="2">
    <source>
        <dbReference type="EMBL" id="RXK87307.1"/>
    </source>
</evidence>
<dbReference type="Pfam" id="PF13302">
    <property type="entry name" value="Acetyltransf_3"/>
    <property type="match status" value="1"/>
</dbReference>
<reference evidence="2 3" key="1">
    <citation type="submission" date="2019-01" db="EMBL/GenBank/DDBJ databases">
        <title>Filimonas sp. strain TTM-71.</title>
        <authorList>
            <person name="Chen W.-M."/>
        </authorList>
    </citation>
    <scope>NUCLEOTIDE SEQUENCE [LARGE SCALE GENOMIC DNA]</scope>
    <source>
        <strain evidence="2 3">TTM-71</strain>
    </source>
</reference>
<keyword evidence="3" id="KW-1185">Reference proteome</keyword>
<dbReference type="SUPFAM" id="SSF55729">
    <property type="entry name" value="Acyl-CoA N-acyltransferases (Nat)"/>
    <property type="match status" value="1"/>
</dbReference>
<dbReference type="Proteomes" id="UP000290545">
    <property type="component" value="Unassembled WGS sequence"/>
</dbReference>
<dbReference type="InterPro" id="IPR016181">
    <property type="entry name" value="Acyl_CoA_acyltransferase"/>
</dbReference>
<gene>
    <name evidence="2" type="ORF">ESB13_11170</name>
</gene>
<protein>
    <submittedName>
        <fullName evidence="2">N-acetyltransferase</fullName>
    </submittedName>
</protein>
<dbReference type="GO" id="GO:0016747">
    <property type="term" value="F:acyltransferase activity, transferring groups other than amino-acyl groups"/>
    <property type="evidence" value="ECO:0007669"/>
    <property type="project" value="InterPro"/>
</dbReference>
<proteinExistence type="predicted"/>
<dbReference type="AlphaFoldDB" id="A0A4Q1DCV3"/>
<dbReference type="PANTHER" id="PTHR43792:SF1">
    <property type="entry name" value="N-ACETYLTRANSFERASE DOMAIN-CONTAINING PROTEIN"/>
    <property type="match status" value="1"/>
</dbReference>
<accession>A0A4Q1DCV3</accession>
<dbReference type="PANTHER" id="PTHR43792">
    <property type="entry name" value="GNAT FAMILY, PUTATIVE (AFU_ORTHOLOGUE AFUA_3G00765)-RELATED-RELATED"/>
    <property type="match status" value="1"/>
</dbReference>
<dbReference type="InterPro" id="IPR051531">
    <property type="entry name" value="N-acetyltransferase"/>
</dbReference>
<evidence type="ECO:0000313" key="3">
    <source>
        <dbReference type="Proteomes" id="UP000290545"/>
    </source>
</evidence>
<sequence length="176" mass="20092">MALMLETSQLLIREFAITDAAFAFRLLNTPSWIRFIGDKGIYSISEAQDYIVQRFHKGYEETGYGAWLVLLKETNQPVGLCGLFQRTYLEHPDIGFAFLPQFEGKGYAYEATTATIAYAEEQLRLPCLLAITHDDNDRSVRLLERAGFAYKETMLPPDENKPLLVFRRALPGYVVQ</sequence>
<evidence type="ECO:0000259" key="1">
    <source>
        <dbReference type="PROSITE" id="PS51186"/>
    </source>
</evidence>
<organism evidence="2 3">
    <name type="scientific">Filimonas effusa</name>
    <dbReference type="NCBI Taxonomy" id="2508721"/>
    <lineage>
        <taxon>Bacteria</taxon>
        <taxon>Pseudomonadati</taxon>
        <taxon>Bacteroidota</taxon>
        <taxon>Chitinophagia</taxon>
        <taxon>Chitinophagales</taxon>
        <taxon>Chitinophagaceae</taxon>
        <taxon>Filimonas</taxon>
    </lineage>
</organism>
<dbReference type="RefSeq" id="WP_129003057.1">
    <property type="nucleotide sequence ID" value="NZ_SDHZ01000001.1"/>
</dbReference>
<feature type="domain" description="N-acetyltransferase" evidence="1">
    <location>
        <begin position="10"/>
        <end position="171"/>
    </location>
</feature>